<sequence length="38" mass="3943">MVLDELFDVFEGHVPGSGMSKGESDNAGPCCACMCACM</sequence>
<dbReference type="KEGG" id="lez:GLE_5143"/>
<evidence type="ECO:0000313" key="2">
    <source>
        <dbReference type="Proteomes" id="UP000061569"/>
    </source>
</evidence>
<name>A0A0S2DPH0_LYSEN</name>
<dbReference type="Proteomes" id="UP000061569">
    <property type="component" value="Chromosome"/>
</dbReference>
<dbReference type="AlphaFoldDB" id="A0A0S2DPH0"/>
<protein>
    <submittedName>
        <fullName evidence="1">Uncharacterized protein</fullName>
    </submittedName>
</protein>
<reference evidence="1 2" key="1">
    <citation type="submission" date="2015-11" db="EMBL/GenBank/DDBJ databases">
        <title>Genome sequences of Lysobacter enzymogenes strain C3 and Lysobacter antibioticus ATCC 29479.</title>
        <authorList>
            <person name="Kobayashi D.Y."/>
        </authorList>
    </citation>
    <scope>NUCLEOTIDE SEQUENCE [LARGE SCALE GENOMIC DNA]</scope>
    <source>
        <strain evidence="1 2">C3</strain>
    </source>
</reference>
<proteinExistence type="predicted"/>
<gene>
    <name evidence="1" type="ORF">GLE_5143</name>
</gene>
<accession>A0A0S2DPH0</accession>
<organism evidence="1 2">
    <name type="scientific">Lysobacter enzymogenes</name>
    <dbReference type="NCBI Taxonomy" id="69"/>
    <lineage>
        <taxon>Bacteria</taxon>
        <taxon>Pseudomonadati</taxon>
        <taxon>Pseudomonadota</taxon>
        <taxon>Gammaproteobacteria</taxon>
        <taxon>Lysobacterales</taxon>
        <taxon>Lysobacteraceae</taxon>
        <taxon>Lysobacter</taxon>
    </lineage>
</organism>
<dbReference type="EMBL" id="CP013140">
    <property type="protein sequence ID" value="ALN60484.1"/>
    <property type="molecule type" value="Genomic_DNA"/>
</dbReference>
<dbReference type="STRING" id="69.GLE_5143"/>
<evidence type="ECO:0000313" key="1">
    <source>
        <dbReference type="EMBL" id="ALN60484.1"/>
    </source>
</evidence>